<dbReference type="EMBL" id="BNEC01000005">
    <property type="protein sequence ID" value="GHI71640.1"/>
    <property type="molecule type" value="Genomic_DNA"/>
</dbReference>
<gene>
    <name evidence="5" type="ORF">Snoj_55580</name>
</gene>
<evidence type="ECO:0000256" key="2">
    <source>
        <dbReference type="SAM" id="Phobius"/>
    </source>
</evidence>
<feature type="chain" id="PRO_5045276619" description="Htaa domain-containing protein" evidence="3">
    <location>
        <begin position="32"/>
        <end position="476"/>
    </location>
</feature>
<organism evidence="5 6">
    <name type="scientific">Streptomyces nojiriensis</name>
    <dbReference type="NCBI Taxonomy" id="66374"/>
    <lineage>
        <taxon>Bacteria</taxon>
        <taxon>Bacillati</taxon>
        <taxon>Actinomycetota</taxon>
        <taxon>Actinomycetes</taxon>
        <taxon>Kitasatosporales</taxon>
        <taxon>Streptomycetaceae</taxon>
        <taxon>Streptomyces</taxon>
    </lineage>
</organism>
<reference evidence="6" key="1">
    <citation type="submission" date="2023-07" db="EMBL/GenBank/DDBJ databases">
        <title>Whole genome shotgun sequence of Streptomyces nojiriensis NBRC 13794.</title>
        <authorList>
            <person name="Komaki H."/>
            <person name="Tamura T."/>
        </authorList>
    </citation>
    <scope>NUCLEOTIDE SEQUENCE [LARGE SCALE GENOMIC DNA]</scope>
    <source>
        <strain evidence="6">NBRC 13794</strain>
    </source>
</reference>
<feature type="domain" description="Htaa" evidence="4">
    <location>
        <begin position="224"/>
        <end position="379"/>
    </location>
</feature>
<protein>
    <recommendedName>
        <fullName evidence="4">Htaa domain-containing protein</fullName>
    </recommendedName>
</protein>
<evidence type="ECO:0000313" key="6">
    <source>
        <dbReference type="Proteomes" id="UP000613974"/>
    </source>
</evidence>
<accession>A0ABQ3SV28</accession>
<keyword evidence="2" id="KW-1133">Transmembrane helix</keyword>
<feature type="domain" description="Htaa" evidence="4">
    <location>
        <begin position="44"/>
        <end position="178"/>
    </location>
</feature>
<evidence type="ECO:0000313" key="5">
    <source>
        <dbReference type="EMBL" id="GHI71640.1"/>
    </source>
</evidence>
<dbReference type="Pfam" id="PF04213">
    <property type="entry name" value="HtaA"/>
    <property type="match status" value="2"/>
</dbReference>
<dbReference type="RefSeq" id="WP_189736536.1">
    <property type="nucleotide sequence ID" value="NZ_BMRL01000004.1"/>
</dbReference>
<dbReference type="InterPro" id="IPR007331">
    <property type="entry name" value="Htaa"/>
</dbReference>
<sequence>MSSIRRPISLAAAVLTAAALGATAFALPATAAGGPPTDPVKITGGTLDWGVLASYRTYVTGMAKGTITVADGARQNEDGTLRFVEPTGAYEPANGHVVKAAFKGSVTFSSPAPPTGHGFEVKLSDIRIDTGTKKLTADVTKGGATTQDVPMATVAFAGQTMNGLATTLTQEAADVLGSPSYKDKPGDPLTAKLDLEKKPDPEPTPENTTKKPTPPADDTQKVLSGKLTWGVKESFRKYVLSAGSITPAGGAAKNGDTFDFAFGKGDLDVKKQQLNASFQGNLRFQYAAHGIDMTFGSPRVEATGKTGTLYVDVKNASGTKAGLRFAALDLSKTDYKTKNGVLALNAVPAVFTAEGAAAFANDTTGSMYKAGDAIDPLTFAVAVDKDATLPSTGGTTGGSTGGSNAGTTGGTAGGSTGGTTGGTGGTVGGGSSTVGGNLANTGAEIPAGALLTTSGVVIAAGAGAVYLARRRRTARV</sequence>
<comment type="caution">
    <text evidence="5">The sequence shown here is derived from an EMBL/GenBank/DDBJ whole genome shotgun (WGS) entry which is preliminary data.</text>
</comment>
<keyword evidence="6" id="KW-1185">Reference proteome</keyword>
<proteinExistence type="predicted"/>
<evidence type="ECO:0000256" key="1">
    <source>
        <dbReference type="SAM" id="MobiDB-lite"/>
    </source>
</evidence>
<dbReference type="GeneID" id="95589877"/>
<evidence type="ECO:0000259" key="4">
    <source>
        <dbReference type="Pfam" id="PF04213"/>
    </source>
</evidence>
<name>A0ABQ3SV28_9ACTN</name>
<keyword evidence="3" id="KW-0732">Signal</keyword>
<feature type="compositionally biased region" description="Gly residues" evidence="1">
    <location>
        <begin position="394"/>
        <end position="428"/>
    </location>
</feature>
<feature type="transmembrane region" description="Helical" evidence="2">
    <location>
        <begin position="447"/>
        <end position="468"/>
    </location>
</feature>
<keyword evidence="2" id="KW-0812">Transmembrane</keyword>
<dbReference type="Proteomes" id="UP000613974">
    <property type="component" value="Unassembled WGS sequence"/>
</dbReference>
<keyword evidence="2" id="KW-0472">Membrane</keyword>
<feature type="region of interest" description="Disordered" evidence="1">
    <location>
        <begin position="390"/>
        <end position="428"/>
    </location>
</feature>
<evidence type="ECO:0000256" key="3">
    <source>
        <dbReference type="SAM" id="SignalP"/>
    </source>
</evidence>
<feature type="region of interest" description="Disordered" evidence="1">
    <location>
        <begin position="176"/>
        <end position="221"/>
    </location>
</feature>
<feature type="signal peptide" evidence="3">
    <location>
        <begin position="1"/>
        <end position="31"/>
    </location>
</feature>